<evidence type="ECO:0000256" key="3">
    <source>
        <dbReference type="ARBA" id="ARBA00022692"/>
    </source>
</evidence>
<dbReference type="EMBL" id="MZMV01000005">
    <property type="protein sequence ID" value="OWV11526.1"/>
    <property type="molecule type" value="Genomic_DNA"/>
</dbReference>
<dbReference type="GO" id="GO:0005886">
    <property type="term" value="C:plasma membrane"/>
    <property type="evidence" value="ECO:0007669"/>
    <property type="project" value="UniProtKB-SubCell"/>
</dbReference>
<dbReference type="OrthoDB" id="4198626at2"/>
<dbReference type="Pfam" id="PF01943">
    <property type="entry name" value="Polysacc_synt"/>
    <property type="match status" value="1"/>
</dbReference>
<comment type="caution">
    <text evidence="7">The sequence shown here is derived from an EMBL/GenBank/DDBJ whole genome shotgun (WGS) entry which is preliminary data.</text>
</comment>
<keyword evidence="8" id="KW-1185">Reference proteome</keyword>
<gene>
    <name evidence="7" type="ORF">B5D80_04350</name>
</gene>
<keyword evidence="2" id="KW-1003">Cell membrane</keyword>
<keyword evidence="5 6" id="KW-0472">Membrane</keyword>
<feature type="transmembrane region" description="Helical" evidence="6">
    <location>
        <begin position="158"/>
        <end position="180"/>
    </location>
</feature>
<protein>
    <submittedName>
        <fullName evidence="7">Uncharacterized protein</fullName>
    </submittedName>
</protein>
<name>A0A2D0AXN6_9ACTN</name>
<dbReference type="InterPro" id="IPR050833">
    <property type="entry name" value="Poly_Biosynth_Transport"/>
</dbReference>
<accession>A0A2D0AXN6</accession>
<dbReference type="PANTHER" id="PTHR30250:SF26">
    <property type="entry name" value="PSMA PROTEIN"/>
    <property type="match status" value="1"/>
</dbReference>
<dbReference type="Proteomes" id="UP000197174">
    <property type="component" value="Unassembled WGS sequence"/>
</dbReference>
<feature type="transmembrane region" description="Helical" evidence="6">
    <location>
        <begin position="405"/>
        <end position="422"/>
    </location>
</feature>
<feature type="transmembrane region" description="Helical" evidence="6">
    <location>
        <begin position="475"/>
        <end position="494"/>
    </location>
</feature>
<evidence type="ECO:0000256" key="1">
    <source>
        <dbReference type="ARBA" id="ARBA00004651"/>
    </source>
</evidence>
<feature type="transmembrane region" description="Helical" evidence="6">
    <location>
        <begin position="186"/>
        <end position="208"/>
    </location>
</feature>
<dbReference type="PANTHER" id="PTHR30250">
    <property type="entry name" value="PST FAMILY PREDICTED COLANIC ACID TRANSPORTER"/>
    <property type="match status" value="1"/>
</dbReference>
<reference evidence="7 8" key="1">
    <citation type="submission" date="2017-03" db="EMBL/GenBank/DDBJ databases">
        <title>Whole genome sequence of Micromonospora wenchangensis, isolated from mangrove soil.</title>
        <authorList>
            <person name="Yang H."/>
        </authorList>
    </citation>
    <scope>NUCLEOTIDE SEQUENCE [LARGE SCALE GENOMIC DNA]</scope>
    <source>
        <strain evidence="7 8">CCTCC AA 2012002</strain>
    </source>
</reference>
<keyword evidence="3 6" id="KW-0812">Transmembrane</keyword>
<dbReference type="AlphaFoldDB" id="A0A2D0AXN6"/>
<sequence length="522" mass="54117">MAEPTVRAGARLTRNTLTMLAARVVVASTGVVTLPIVYERLGAVEFGVWVLLSGLLAMAAVLDLGLGSTLVREVAGAGPERDPVSVRRLLGLGLGWGVVLGLLLLVVLASGWPWISHLLRLGELSRDAWHAALWLLVGVVAGGVETPWRAILEGVQRYGVLAAVTSITAVFGAALTVVTLRLGGGLAALAACTAGTGILRTAMLAVAAERGHRHLAPRIGRLTNQDLRRVTGYGLRVQLTSATGAVNVELDKLILGAAFGPAVAGSADLGVRLLNLLRLPPAFALQVLFPEAVRRTAIGGRDWLDRFYLTTLRYLAVLLAPAAAALVVGAEPLVRLWLGHPVDWAAATIAILAPAYALNLVAGAATVTARVQGRPGLETRYVLLSVAINLALTVPLLVLVGPLGVPLATSLGVVLATGYFLAHFHRATGRPIGVLLRTLWPPAAAATLAALVTAASTELLPDGPGRLGAAAAGSVRAALVFALTAALLLLCGYLRADERSRLRALATKTRRVAVSSVAGGDR</sequence>
<comment type="subcellular location">
    <subcellularLocation>
        <location evidence="1">Cell membrane</location>
        <topology evidence="1">Multi-pass membrane protein</topology>
    </subcellularLocation>
</comment>
<dbReference type="InterPro" id="IPR002797">
    <property type="entry name" value="Polysacc_synth"/>
</dbReference>
<evidence type="ECO:0000313" key="7">
    <source>
        <dbReference type="EMBL" id="OWV11526.1"/>
    </source>
</evidence>
<evidence type="ECO:0000256" key="4">
    <source>
        <dbReference type="ARBA" id="ARBA00022989"/>
    </source>
</evidence>
<keyword evidence="4 6" id="KW-1133">Transmembrane helix</keyword>
<feature type="transmembrane region" description="Helical" evidence="6">
    <location>
        <begin position="20"/>
        <end position="38"/>
    </location>
</feature>
<evidence type="ECO:0000256" key="6">
    <source>
        <dbReference type="SAM" id="Phobius"/>
    </source>
</evidence>
<feature type="transmembrane region" description="Helical" evidence="6">
    <location>
        <begin position="50"/>
        <end position="71"/>
    </location>
</feature>
<feature type="transmembrane region" description="Helical" evidence="6">
    <location>
        <begin position="314"/>
        <end position="338"/>
    </location>
</feature>
<evidence type="ECO:0000256" key="5">
    <source>
        <dbReference type="ARBA" id="ARBA00023136"/>
    </source>
</evidence>
<organism evidence="7 8">
    <name type="scientific">Micromonospora wenchangensis</name>
    <dbReference type="NCBI Taxonomy" id="1185415"/>
    <lineage>
        <taxon>Bacteria</taxon>
        <taxon>Bacillati</taxon>
        <taxon>Actinomycetota</taxon>
        <taxon>Actinomycetes</taxon>
        <taxon>Micromonosporales</taxon>
        <taxon>Micromonosporaceae</taxon>
        <taxon>Micromonospora</taxon>
    </lineage>
</organism>
<feature type="transmembrane region" description="Helical" evidence="6">
    <location>
        <begin position="92"/>
        <end position="116"/>
    </location>
</feature>
<feature type="transmembrane region" description="Helical" evidence="6">
    <location>
        <begin position="128"/>
        <end position="146"/>
    </location>
</feature>
<proteinExistence type="predicted"/>
<dbReference type="RefSeq" id="WP_088642449.1">
    <property type="nucleotide sequence ID" value="NZ_MZMV01000005.1"/>
</dbReference>
<evidence type="ECO:0000313" key="8">
    <source>
        <dbReference type="Proteomes" id="UP000197174"/>
    </source>
</evidence>
<feature type="transmembrane region" description="Helical" evidence="6">
    <location>
        <begin position="344"/>
        <end position="369"/>
    </location>
</feature>
<feature type="transmembrane region" description="Helical" evidence="6">
    <location>
        <begin position="434"/>
        <end position="455"/>
    </location>
</feature>
<evidence type="ECO:0000256" key="2">
    <source>
        <dbReference type="ARBA" id="ARBA00022475"/>
    </source>
</evidence>
<feature type="transmembrane region" description="Helical" evidence="6">
    <location>
        <begin position="381"/>
        <end position="399"/>
    </location>
</feature>